<evidence type="ECO:0000256" key="1">
    <source>
        <dbReference type="SAM" id="MobiDB-lite"/>
    </source>
</evidence>
<feature type="compositionally biased region" description="Basic and acidic residues" evidence="1">
    <location>
        <begin position="9"/>
        <end position="18"/>
    </location>
</feature>
<dbReference type="Proteomes" id="UP000183015">
    <property type="component" value="Unassembled WGS sequence"/>
</dbReference>
<sequence>MPPGLPPRARGEQYDHGMADFTQTTPGWLGADELSAARAQLPVLYVNAVPVRVDEGGEVTHVGLLLGIGPDGVVTRTLVSGRVQYHERVRDALLRHLEKDLGPVALPRIPASLQPFTVAEYFPTPGITPYHDPRQHAVALAYVVPVAGDCRPRQDALDLVWFSPEEAVSELVQQDMPGGQGILLKQALAHAGCAV</sequence>
<evidence type="ECO:0000313" key="2">
    <source>
        <dbReference type="EMBL" id="SEM00866.1"/>
    </source>
</evidence>
<dbReference type="eggNOG" id="COG1051">
    <property type="taxonomic scope" value="Bacteria"/>
</dbReference>
<proteinExistence type="predicted"/>
<dbReference type="STRING" id="235985.SAMN05414137_116193"/>
<reference evidence="3" key="1">
    <citation type="submission" date="2016-10" db="EMBL/GenBank/DDBJ databases">
        <authorList>
            <person name="Varghese N."/>
        </authorList>
    </citation>
    <scope>NUCLEOTIDE SEQUENCE [LARGE SCALE GENOMIC DNA]</scope>
    <source>
        <strain evidence="3">DSM 45096 / BCRC 16803 / CGMCC 4.1857 / CIP 109030 / JCM 12277 / KCTC 19219 / NBRC 100920 / 33214</strain>
    </source>
</reference>
<gene>
    <name evidence="2" type="ORF">SAMN05414137_116193</name>
</gene>
<feature type="region of interest" description="Disordered" evidence="1">
    <location>
        <begin position="1"/>
        <end position="21"/>
    </location>
</feature>
<keyword evidence="3" id="KW-1185">Reference proteome</keyword>
<organism evidence="2 3">
    <name type="scientific">Streptacidiphilus jiangxiensis</name>
    <dbReference type="NCBI Taxonomy" id="235985"/>
    <lineage>
        <taxon>Bacteria</taxon>
        <taxon>Bacillati</taxon>
        <taxon>Actinomycetota</taxon>
        <taxon>Actinomycetes</taxon>
        <taxon>Kitasatosporales</taxon>
        <taxon>Streptomycetaceae</taxon>
        <taxon>Streptacidiphilus</taxon>
    </lineage>
</organism>
<dbReference type="EMBL" id="FOAZ01000016">
    <property type="protein sequence ID" value="SEM00866.1"/>
    <property type="molecule type" value="Genomic_DNA"/>
</dbReference>
<dbReference type="InterPro" id="IPR015797">
    <property type="entry name" value="NUDIX_hydrolase-like_dom_sf"/>
</dbReference>
<dbReference type="InterPro" id="IPR032582">
    <property type="entry name" value="DUF4916"/>
</dbReference>
<dbReference type="AlphaFoldDB" id="A0A1H7UVK0"/>
<dbReference type="Pfam" id="PF16262">
    <property type="entry name" value="DUF4916"/>
    <property type="match status" value="1"/>
</dbReference>
<name>A0A1H7UVK0_STRJI</name>
<evidence type="ECO:0000313" key="3">
    <source>
        <dbReference type="Proteomes" id="UP000183015"/>
    </source>
</evidence>
<dbReference type="SUPFAM" id="SSF55811">
    <property type="entry name" value="Nudix"/>
    <property type="match status" value="1"/>
</dbReference>
<protein>
    <recommendedName>
        <fullName evidence="4">ADP-ribose pyrophosphatase YjhB, NUDIX family</fullName>
    </recommendedName>
</protein>
<dbReference type="Gene3D" id="3.90.79.10">
    <property type="entry name" value="Nucleoside Triphosphate Pyrophosphohydrolase"/>
    <property type="match status" value="1"/>
</dbReference>
<evidence type="ECO:0008006" key="4">
    <source>
        <dbReference type="Google" id="ProtNLM"/>
    </source>
</evidence>
<accession>A0A1H7UVK0</accession>